<feature type="region of interest" description="Disordered" evidence="1">
    <location>
        <begin position="292"/>
        <end position="315"/>
    </location>
</feature>
<dbReference type="InterPro" id="IPR021842">
    <property type="entry name" value="DUF3435"/>
</dbReference>
<evidence type="ECO:0000256" key="1">
    <source>
        <dbReference type="SAM" id="MobiDB-lite"/>
    </source>
</evidence>
<organism evidence="2 3">
    <name type="scientific">Neonectria magnoliae</name>
    <dbReference type="NCBI Taxonomy" id="2732573"/>
    <lineage>
        <taxon>Eukaryota</taxon>
        <taxon>Fungi</taxon>
        <taxon>Dikarya</taxon>
        <taxon>Ascomycota</taxon>
        <taxon>Pezizomycotina</taxon>
        <taxon>Sordariomycetes</taxon>
        <taxon>Hypocreomycetidae</taxon>
        <taxon>Hypocreales</taxon>
        <taxon>Nectriaceae</taxon>
        <taxon>Neonectria</taxon>
    </lineage>
</organism>
<protein>
    <submittedName>
        <fullName evidence="2">Uncharacterized protein</fullName>
    </submittedName>
</protein>
<comment type="caution">
    <text evidence="2">The sequence shown here is derived from an EMBL/GenBank/DDBJ whole genome shotgun (WGS) entry which is preliminary data.</text>
</comment>
<gene>
    <name evidence="2" type="ORF">QQZ08_011561</name>
</gene>
<sequence length="315" mass="35753">MQQWGNDWVEYERPATRVYDWASFMAIVCSSSRIGEYIESSCCAGSGRGLYYKDVKFGVFRNEHGRAEFAIQLMRDAKGMTYTPDKRPEHSLYEGLGPMPLICNAMLPTLAILIAAKAFRSCDTLEDLLALEPPEGEMIHLEWKASNLEEPFFKSMSSRRTHGSIETAMALSKRLRALGFRAGYARPPTVHDFRAEGLYWINQLYSMAQRMKHAGQRDANTYNNHYMPNNSGTDGQGSYFGTEVRSIVNDLFHGLTVARNPHLAQSLPAEKKEALRTSPKFVAIEEELMSLRGQENTKSTSRRKKLYAEKRKLAD</sequence>
<evidence type="ECO:0000313" key="3">
    <source>
        <dbReference type="Proteomes" id="UP001498421"/>
    </source>
</evidence>
<dbReference type="PANTHER" id="PTHR37535">
    <property type="entry name" value="FLUG DOMAIN PROTEIN"/>
    <property type="match status" value="1"/>
</dbReference>
<dbReference type="Proteomes" id="UP001498421">
    <property type="component" value="Unassembled WGS sequence"/>
</dbReference>
<evidence type="ECO:0000313" key="2">
    <source>
        <dbReference type="EMBL" id="KAK7417675.1"/>
    </source>
</evidence>
<proteinExistence type="predicted"/>
<dbReference type="Pfam" id="PF11917">
    <property type="entry name" value="DUF3435"/>
    <property type="match status" value="1"/>
</dbReference>
<dbReference type="EMBL" id="JAZAVK010000181">
    <property type="protein sequence ID" value="KAK7417675.1"/>
    <property type="molecule type" value="Genomic_DNA"/>
</dbReference>
<name>A0ABR1H991_9HYPO</name>
<keyword evidence="3" id="KW-1185">Reference proteome</keyword>
<accession>A0ABR1H991</accession>
<reference evidence="2 3" key="1">
    <citation type="journal article" date="2025" name="Microbiol. Resour. Announc.">
        <title>Draft genome sequences for Neonectria magnoliae and Neonectria punicea, canker pathogens of Liriodendron tulipifera and Acer saccharum in West Virginia.</title>
        <authorList>
            <person name="Petronek H.M."/>
            <person name="Kasson M.T."/>
            <person name="Metheny A.M."/>
            <person name="Stauder C.M."/>
            <person name="Lovett B."/>
            <person name="Lynch S.C."/>
            <person name="Garnas J.R."/>
            <person name="Kasson L.R."/>
            <person name="Stajich J.E."/>
        </authorList>
    </citation>
    <scope>NUCLEOTIDE SEQUENCE [LARGE SCALE GENOMIC DNA]</scope>
    <source>
        <strain evidence="2 3">NRRL 64651</strain>
    </source>
</reference>
<dbReference type="PANTHER" id="PTHR37535:SF3">
    <property type="entry name" value="FLUG DOMAIN-CONTAINING PROTEIN"/>
    <property type="match status" value="1"/>
</dbReference>
<feature type="compositionally biased region" description="Basic and acidic residues" evidence="1">
    <location>
        <begin position="306"/>
        <end position="315"/>
    </location>
</feature>